<keyword evidence="3 7" id="KW-0812">Transmembrane</keyword>
<dbReference type="SUPFAM" id="SSF103473">
    <property type="entry name" value="MFS general substrate transporter"/>
    <property type="match status" value="1"/>
</dbReference>
<comment type="subcellular location">
    <subcellularLocation>
        <location evidence="1">Membrane</location>
        <topology evidence="1">Multi-pass membrane protein</topology>
    </subcellularLocation>
</comment>
<proteinExistence type="predicted"/>
<feature type="transmembrane region" description="Helical" evidence="7">
    <location>
        <begin position="61"/>
        <end position="78"/>
    </location>
</feature>
<accession>A0A6N6N335</accession>
<evidence type="ECO:0000256" key="7">
    <source>
        <dbReference type="SAM" id="Phobius"/>
    </source>
</evidence>
<organism evidence="8 9">
    <name type="scientific">Pseudodesulfovibrio senegalensis</name>
    <dbReference type="NCBI Taxonomy" id="1721087"/>
    <lineage>
        <taxon>Bacteria</taxon>
        <taxon>Pseudomonadati</taxon>
        <taxon>Thermodesulfobacteriota</taxon>
        <taxon>Desulfovibrionia</taxon>
        <taxon>Desulfovibrionales</taxon>
        <taxon>Desulfovibrionaceae</taxon>
    </lineage>
</organism>
<dbReference type="Proteomes" id="UP000438699">
    <property type="component" value="Unassembled WGS sequence"/>
</dbReference>
<protein>
    <submittedName>
        <fullName evidence="8">MFS transporter</fullName>
    </submittedName>
</protein>
<feature type="transmembrane region" description="Helical" evidence="7">
    <location>
        <begin position="335"/>
        <end position="357"/>
    </location>
</feature>
<evidence type="ECO:0000256" key="3">
    <source>
        <dbReference type="ARBA" id="ARBA00022692"/>
    </source>
</evidence>
<dbReference type="GO" id="GO:0022857">
    <property type="term" value="F:transmembrane transporter activity"/>
    <property type="evidence" value="ECO:0007669"/>
    <property type="project" value="InterPro"/>
</dbReference>
<keyword evidence="5 7" id="KW-0472">Membrane</keyword>
<name>A0A6N6N335_9BACT</name>
<evidence type="ECO:0000256" key="1">
    <source>
        <dbReference type="ARBA" id="ARBA00004141"/>
    </source>
</evidence>
<comment type="caution">
    <text evidence="8">The sequence shown here is derived from an EMBL/GenBank/DDBJ whole genome shotgun (WGS) entry which is preliminary data.</text>
</comment>
<dbReference type="PANTHER" id="PTHR12778:SF10">
    <property type="entry name" value="MAJOR FACILITATOR SUPERFAMILY DOMAIN-CONTAINING PROTEIN 3"/>
    <property type="match status" value="1"/>
</dbReference>
<feature type="transmembrane region" description="Helical" evidence="7">
    <location>
        <begin position="32"/>
        <end position="55"/>
    </location>
</feature>
<feature type="transmembrane region" description="Helical" evidence="7">
    <location>
        <begin position="99"/>
        <end position="118"/>
    </location>
</feature>
<evidence type="ECO:0000256" key="5">
    <source>
        <dbReference type="ARBA" id="ARBA00023136"/>
    </source>
</evidence>
<dbReference type="InterPro" id="IPR011701">
    <property type="entry name" value="MFS"/>
</dbReference>
<dbReference type="GO" id="GO:0016020">
    <property type="term" value="C:membrane"/>
    <property type="evidence" value="ECO:0007669"/>
    <property type="project" value="UniProtKB-SubCell"/>
</dbReference>
<feature type="transmembrane region" description="Helical" evidence="7">
    <location>
        <begin position="189"/>
        <end position="209"/>
    </location>
</feature>
<sequence length="441" mass="48058">MVPAPWPHQGDTTMSATRSGPAPGGSLSHKMLLLASMYLCQAIPMGYVFGCMPVIMRQNHMSLASIGGLFVLHLPWAFKFIHASWVDSHYLPALGRRRSWIFPLQWVGACLLLVAAHMPPETDFTAMFVVLLLLNMVMATNDIAVDGYATDILEPHERSWGNTVQAGARYVGMMLGGGLMLVLHDSFGWQTLCHILAATVFGLSLPVFLHREIPSLYERHDSQKHERTGLRAFVRRPGVLWLLPVLIGPTAFAFSSFQMRMPLFVDLGMTGPVMGKLMMRFAYPAGLAGTIASGWLLHRFGPRLFLRVFCLTVAGLAAYTVLIAGAHSIAPWKTALVLSLDNILMGGINVWGFTLMMRACAGHDSGTGFALLSSLFILVPLATAPLFGMVGDTIGFEALYLLLGLLSLAGFALAEWAMRRGDSQHGLGLSRMLRFVSGGNV</sequence>
<evidence type="ECO:0000313" key="9">
    <source>
        <dbReference type="Proteomes" id="UP000438699"/>
    </source>
</evidence>
<feature type="transmembrane region" description="Helical" evidence="7">
    <location>
        <begin position="277"/>
        <end position="297"/>
    </location>
</feature>
<keyword evidence="4 7" id="KW-1133">Transmembrane helix</keyword>
<dbReference type="Gene3D" id="1.20.1250.20">
    <property type="entry name" value="MFS general substrate transporter like domains"/>
    <property type="match status" value="1"/>
</dbReference>
<feature type="transmembrane region" description="Helical" evidence="7">
    <location>
        <begin position="124"/>
        <end position="145"/>
    </location>
</feature>
<feature type="transmembrane region" description="Helical" evidence="7">
    <location>
        <begin position="369"/>
        <end position="388"/>
    </location>
</feature>
<gene>
    <name evidence="8" type="ORF">F8A88_09410</name>
</gene>
<feature type="region of interest" description="Disordered" evidence="6">
    <location>
        <begin position="1"/>
        <end position="22"/>
    </location>
</feature>
<dbReference type="InterPro" id="IPR036259">
    <property type="entry name" value="MFS_trans_sf"/>
</dbReference>
<keyword evidence="2" id="KW-0813">Transport</keyword>
<keyword evidence="9" id="KW-1185">Reference proteome</keyword>
<evidence type="ECO:0000256" key="6">
    <source>
        <dbReference type="SAM" id="MobiDB-lite"/>
    </source>
</evidence>
<dbReference type="CDD" id="cd17485">
    <property type="entry name" value="MFS_MFSD3"/>
    <property type="match status" value="1"/>
</dbReference>
<feature type="transmembrane region" description="Helical" evidence="7">
    <location>
        <begin position="239"/>
        <end position="257"/>
    </location>
</feature>
<dbReference type="Pfam" id="PF07690">
    <property type="entry name" value="MFS_1"/>
    <property type="match status" value="1"/>
</dbReference>
<feature type="transmembrane region" description="Helical" evidence="7">
    <location>
        <begin position="394"/>
        <end position="414"/>
    </location>
</feature>
<evidence type="ECO:0000313" key="8">
    <source>
        <dbReference type="EMBL" id="KAB1441795.1"/>
    </source>
</evidence>
<evidence type="ECO:0000256" key="2">
    <source>
        <dbReference type="ARBA" id="ARBA00022448"/>
    </source>
</evidence>
<dbReference type="PANTHER" id="PTHR12778">
    <property type="entry name" value="SOLUTE CARRIER FAMILY 33 ACETYL-COA TRANSPORTER -RELATED"/>
    <property type="match status" value="1"/>
</dbReference>
<reference evidence="8 9" key="1">
    <citation type="journal article" date="2017" name="Int. J. Syst. Evol. Microbiol.">
        <title>Desulfovibrio senegalensis sp. nov., a mesophilic sulfate reducer isolated from marine sediment.</title>
        <authorList>
            <person name="Thioye A."/>
            <person name="Gam Z.B.A."/>
            <person name="Mbengue M."/>
            <person name="Cayol J.L."/>
            <person name="Joseph-Bartoli M."/>
            <person name="Toure-Kane C."/>
            <person name="Labat M."/>
        </authorList>
    </citation>
    <scope>NUCLEOTIDE SEQUENCE [LARGE SCALE GENOMIC DNA]</scope>
    <source>
        <strain evidence="8 9">DSM 101509</strain>
    </source>
</reference>
<dbReference type="EMBL" id="WAIE01000003">
    <property type="protein sequence ID" value="KAB1441795.1"/>
    <property type="molecule type" value="Genomic_DNA"/>
</dbReference>
<dbReference type="InterPro" id="IPR004752">
    <property type="entry name" value="AmpG_permease/AT-1"/>
</dbReference>
<feature type="transmembrane region" description="Helical" evidence="7">
    <location>
        <begin position="304"/>
        <end position="329"/>
    </location>
</feature>
<dbReference type="AlphaFoldDB" id="A0A6N6N335"/>
<evidence type="ECO:0000256" key="4">
    <source>
        <dbReference type="ARBA" id="ARBA00022989"/>
    </source>
</evidence>